<dbReference type="EnsemblBacteria" id="ABF41943">
    <property type="protein sequence ID" value="ABF41943"/>
    <property type="gene ID" value="Acid345_2942"/>
</dbReference>
<gene>
    <name evidence="2" type="ordered locus">Acid345_2942</name>
</gene>
<proteinExistence type="predicted"/>
<dbReference type="InterPro" id="IPR006096">
    <property type="entry name" value="Glu/Leu/Phe/Val/Trp_DH_C"/>
</dbReference>
<dbReference type="SUPFAM" id="SSF51735">
    <property type="entry name" value="NAD(P)-binding Rossmann-fold domains"/>
    <property type="match status" value="1"/>
</dbReference>
<dbReference type="RefSeq" id="WP_011523744.1">
    <property type="nucleotide sequence ID" value="NC_008009.1"/>
</dbReference>
<dbReference type="Gene3D" id="3.40.50.720">
    <property type="entry name" value="NAD(P)-binding Rossmann-like Domain"/>
    <property type="match status" value="1"/>
</dbReference>
<dbReference type="Pfam" id="PF00208">
    <property type="entry name" value="ELFV_dehydrog"/>
    <property type="match status" value="1"/>
</dbReference>
<evidence type="ECO:0000313" key="2">
    <source>
        <dbReference type="EMBL" id="ABF41943.1"/>
    </source>
</evidence>
<evidence type="ECO:0000313" key="3">
    <source>
        <dbReference type="Proteomes" id="UP000002432"/>
    </source>
</evidence>
<organism evidence="2 3">
    <name type="scientific">Koribacter versatilis (strain Ellin345)</name>
    <dbReference type="NCBI Taxonomy" id="204669"/>
    <lineage>
        <taxon>Bacteria</taxon>
        <taxon>Pseudomonadati</taxon>
        <taxon>Acidobacteriota</taxon>
        <taxon>Terriglobia</taxon>
        <taxon>Terriglobales</taxon>
        <taxon>Candidatus Korobacteraceae</taxon>
        <taxon>Candidatus Korobacter</taxon>
    </lineage>
</organism>
<dbReference type="eggNOG" id="COG0334">
    <property type="taxonomic scope" value="Bacteria"/>
</dbReference>
<dbReference type="STRING" id="204669.Acid345_2942"/>
<dbReference type="GO" id="GO:0006520">
    <property type="term" value="P:amino acid metabolic process"/>
    <property type="evidence" value="ECO:0007669"/>
    <property type="project" value="InterPro"/>
</dbReference>
<dbReference type="InterPro" id="IPR036291">
    <property type="entry name" value="NAD(P)-bd_dom_sf"/>
</dbReference>
<dbReference type="GO" id="GO:0016491">
    <property type="term" value="F:oxidoreductase activity"/>
    <property type="evidence" value="ECO:0007669"/>
    <property type="project" value="InterPro"/>
</dbReference>
<sequence>MSTAETFLMSESASFEESLEWERAAQVLDVSPELLRSLRTPQMELVMRRPMVTSAGTEIVPIYGCSYGPASNSTILSVNLGTAGSQRSADAQARDLQMRAALAGLQESASAIAVRIPPETYSERELWMLARECSSDLGRYFPRARLVAADPPSAAFAAWMVHGELSPDLEFPRVPATEYYVANNNHVALSAVTLCASALNACGKALRGSRVVIVGTQPLSRCVVEAFLQEGAAIVGIADESGGLLLQAKDELGDLWTHIERSGLLAEYPGGEHVAYADVLSTPADLLILASGRTEITEGNAATVRATVLAELVAPGLSSGAVDSLSAHGVTVLPATLLHSPCLLPRLSWSARSASDDCADVQNYLGRLWNELENFSRRFKTPLHRSMVLLALQRLAGWSALARP</sequence>
<dbReference type="HOGENOM" id="CLU_681110_0_0_0"/>
<dbReference type="KEGG" id="aba:Acid345_2942"/>
<accession>Q1IMF7</accession>
<reference evidence="2 3" key="1">
    <citation type="journal article" date="2009" name="Appl. Environ. Microbiol.">
        <title>Three genomes from the phylum Acidobacteria provide insight into the lifestyles of these microorganisms in soils.</title>
        <authorList>
            <person name="Ward N.L."/>
            <person name="Challacombe J.F."/>
            <person name="Janssen P.H."/>
            <person name="Henrissat B."/>
            <person name="Coutinho P.M."/>
            <person name="Wu M."/>
            <person name="Xie G."/>
            <person name="Haft D.H."/>
            <person name="Sait M."/>
            <person name="Badger J."/>
            <person name="Barabote R.D."/>
            <person name="Bradley B."/>
            <person name="Brettin T.S."/>
            <person name="Brinkac L.M."/>
            <person name="Bruce D."/>
            <person name="Creasy T."/>
            <person name="Daugherty S.C."/>
            <person name="Davidsen T.M."/>
            <person name="DeBoy R.T."/>
            <person name="Detter J.C."/>
            <person name="Dodson R.J."/>
            <person name="Durkin A.S."/>
            <person name="Ganapathy A."/>
            <person name="Gwinn-Giglio M."/>
            <person name="Han C.S."/>
            <person name="Khouri H."/>
            <person name="Kiss H."/>
            <person name="Kothari S.P."/>
            <person name="Madupu R."/>
            <person name="Nelson K.E."/>
            <person name="Nelson W.C."/>
            <person name="Paulsen I."/>
            <person name="Penn K."/>
            <person name="Ren Q."/>
            <person name="Rosovitz M.J."/>
            <person name="Selengut J.D."/>
            <person name="Shrivastava S."/>
            <person name="Sullivan S.A."/>
            <person name="Tapia R."/>
            <person name="Thompson L.S."/>
            <person name="Watkins K.L."/>
            <person name="Yang Q."/>
            <person name="Yu C."/>
            <person name="Zafar N."/>
            <person name="Zhou L."/>
            <person name="Kuske C.R."/>
        </authorList>
    </citation>
    <scope>NUCLEOTIDE SEQUENCE [LARGE SCALE GENOMIC DNA]</scope>
    <source>
        <strain evidence="2 3">Ellin345</strain>
    </source>
</reference>
<keyword evidence="3" id="KW-1185">Reference proteome</keyword>
<dbReference type="EMBL" id="CP000360">
    <property type="protein sequence ID" value="ABF41943.1"/>
    <property type="molecule type" value="Genomic_DNA"/>
</dbReference>
<evidence type="ECO:0000259" key="1">
    <source>
        <dbReference type="Pfam" id="PF00208"/>
    </source>
</evidence>
<dbReference type="AlphaFoldDB" id="Q1IMF7"/>
<name>Q1IMF7_KORVE</name>
<feature type="domain" description="Glutamate/phenylalanine/leucine/valine/L-tryptophan dehydrogenase C-terminal" evidence="1">
    <location>
        <begin position="188"/>
        <end position="336"/>
    </location>
</feature>
<dbReference type="Proteomes" id="UP000002432">
    <property type="component" value="Chromosome"/>
</dbReference>
<protein>
    <submittedName>
        <fullName evidence="2">Glutamate dehydrogenase/leucine dehydrogenase-like protein</fullName>
    </submittedName>
</protein>
<dbReference type="OrthoDB" id="9803297at2"/>